<dbReference type="Proteomes" id="UP000694050">
    <property type="component" value="Unassembled WGS sequence"/>
</dbReference>
<comment type="caution">
    <text evidence="1">The sequence shown here is derived from an EMBL/GenBank/DDBJ whole genome shotgun (WGS) entry which is preliminary data.</text>
</comment>
<evidence type="ECO:0000313" key="1">
    <source>
        <dbReference type="EMBL" id="KAG7420981.1"/>
    </source>
</evidence>
<protein>
    <submittedName>
        <fullName evidence="1">Uncharacterized protein</fullName>
    </submittedName>
</protein>
<accession>A0A8J5UE26</accession>
<dbReference type="EMBL" id="JAELUQ010000001">
    <property type="protein sequence ID" value="KAG7420981.1"/>
    <property type="molecule type" value="Genomic_DNA"/>
</dbReference>
<reference evidence="1" key="1">
    <citation type="submission" date="2021-04" db="EMBL/GenBank/DDBJ databases">
        <title>First draft genome resource for Brassicaceae pathogens Fusarium oxysporum f. sp. raphani and Fusarium oxysporum f. sp. rapae.</title>
        <authorList>
            <person name="Asai S."/>
        </authorList>
    </citation>
    <scope>NUCLEOTIDE SEQUENCE</scope>
    <source>
        <strain evidence="1">Tf1208</strain>
    </source>
</reference>
<name>A0A8J5UE26_FUSOX</name>
<organism evidence="1 2">
    <name type="scientific">Fusarium oxysporum f. sp. rapae</name>
    <dbReference type="NCBI Taxonomy" id="485398"/>
    <lineage>
        <taxon>Eukaryota</taxon>
        <taxon>Fungi</taxon>
        <taxon>Dikarya</taxon>
        <taxon>Ascomycota</taxon>
        <taxon>Pezizomycotina</taxon>
        <taxon>Sordariomycetes</taxon>
        <taxon>Hypocreomycetidae</taxon>
        <taxon>Hypocreales</taxon>
        <taxon>Nectriaceae</taxon>
        <taxon>Fusarium</taxon>
        <taxon>Fusarium oxysporum species complex</taxon>
    </lineage>
</organism>
<proteinExistence type="predicted"/>
<dbReference type="AlphaFoldDB" id="A0A8J5UE26"/>
<evidence type="ECO:0000313" key="2">
    <source>
        <dbReference type="Proteomes" id="UP000694050"/>
    </source>
</evidence>
<gene>
    <name evidence="1" type="ORF">Forpe1208_v000679</name>
</gene>
<sequence length="128" mass="14601">MRTTPPAVYLAPSPLQHFCPVQYLRYLPPLHIRTRPLLFQRYLRSRSVRLLYRLRPHPGVNRPPHDVITPQNPPADSLQYLVLQLEASSKTAQNGRIKESSPLLLLLLLNSRSLLSPSLTSPLIQARP</sequence>